<dbReference type="Pfam" id="PF00326">
    <property type="entry name" value="Peptidase_S9"/>
    <property type="match status" value="1"/>
</dbReference>
<dbReference type="InterPro" id="IPR029058">
    <property type="entry name" value="AB_hydrolase_fold"/>
</dbReference>
<dbReference type="GO" id="GO:0004252">
    <property type="term" value="F:serine-type endopeptidase activity"/>
    <property type="evidence" value="ECO:0007669"/>
    <property type="project" value="TreeGrafter"/>
</dbReference>
<dbReference type="Gene3D" id="2.120.10.30">
    <property type="entry name" value="TolB, C-terminal domain"/>
    <property type="match status" value="3"/>
</dbReference>
<feature type="chain" id="PRO_5005503849" evidence="3">
    <location>
        <begin position="21"/>
        <end position="681"/>
    </location>
</feature>
<keyword evidence="3" id="KW-0732">Signal</keyword>
<dbReference type="PANTHER" id="PTHR42776">
    <property type="entry name" value="SERINE PEPTIDASE S9 FAMILY MEMBER"/>
    <property type="match status" value="1"/>
</dbReference>
<dbReference type="EMBL" id="CYHB01000004">
    <property type="protein sequence ID" value="CUA86619.1"/>
    <property type="molecule type" value="Genomic_DNA"/>
</dbReference>
<evidence type="ECO:0000256" key="3">
    <source>
        <dbReference type="SAM" id="SignalP"/>
    </source>
</evidence>
<accession>A0A0K6H724</accession>
<sequence>MKKFLTLGLLLSATSVYANANANDNTLKLDDVFQLEYASQPAVHPDGSYTVFVRNYMDIMSDRRLGNLWRVDNKGELRPLTGGEANDHSPTWSPDGKTLAFVSNRSGSNQIHLYWTDTREDAPVTRLTGSPSNLSWSPDGKWLAFTMFTPGSKPAPVSLPGKPQGAEWAEPARYIDKDNYRFDGAGYAPEGYTQIYVVPASGGTPRQLTHDEFNHGGQLTWTGDSKHIIFSANRRANAFEQPNNSELYQLAVADGAIKQLTDRNGPDRSPQVSPDGKKIAWLGYDDQRMSYQLTQLYVMDINGGTPKLMTSELDYSVDSVKWSADSRGVYYSYDREGKGHIAYQNLNGKRRVLTDSMGGLTYTRPYSGGSFDVSKDGDLVFTMASPYRPADLMLQTSKLKRKLTALNEDALGHKELGRIEEIWYDSSHDDYKIQGWIAYPPNFDATKKYPLILEIHGGPHTAYAGSFAAEIQLMAAQGYVVLYTNPRGSTSYGEKFAQEIHHNYPSNDYTDLMDGVDAVIEKGFIDEDRLYVTGGSGGGVLTAWIVGHTDRFAAAVVAKPVINWYSFVLTADAYNYFTKYWFPGVPWEHQEHYMKYSPISYVGNVKTPTMLLTGEADYRTPISETEQYYQALKLAGVETAMVRIPDAPHGIAGRPSNLMSKVAYILHWFDSHKADENKPNE</sequence>
<dbReference type="InterPro" id="IPR011042">
    <property type="entry name" value="6-blade_b-propeller_TolB-like"/>
</dbReference>
<dbReference type="InterPro" id="IPR002469">
    <property type="entry name" value="Peptidase_S9B_N"/>
</dbReference>
<keyword evidence="2" id="KW-0720">Serine protease</keyword>
<dbReference type="RefSeq" id="WP_055439199.1">
    <property type="nucleotide sequence ID" value="NZ_CYHB01000004.1"/>
</dbReference>
<proteinExistence type="predicted"/>
<dbReference type="InterPro" id="IPR001375">
    <property type="entry name" value="Peptidase_S9_cat"/>
</dbReference>
<dbReference type="OrthoDB" id="9812921at2"/>
<evidence type="ECO:0000256" key="2">
    <source>
        <dbReference type="ARBA" id="ARBA00022825"/>
    </source>
</evidence>
<keyword evidence="6" id="KW-0031">Aminopeptidase</keyword>
<dbReference type="Proteomes" id="UP000182598">
    <property type="component" value="Unassembled WGS sequence"/>
</dbReference>
<dbReference type="GO" id="GO:0006508">
    <property type="term" value="P:proteolysis"/>
    <property type="evidence" value="ECO:0007669"/>
    <property type="project" value="InterPro"/>
</dbReference>
<protein>
    <submittedName>
        <fullName evidence="6">Dipeptidyl aminopeptidase/acylaminoacyl peptidase</fullName>
    </submittedName>
</protein>
<dbReference type="Pfam" id="PF07676">
    <property type="entry name" value="PD40"/>
    <property type="match status" value="2"/>
</dbReference>
<dbReference type="Pfam" id="PF00930">
    <property type="entry name" value="DPPIV_N"/>
    <property type="match status" value="1"/>
</dbReference>
<dbReference type="AlphaFoldDB" id="A0A0K6H724"/>
<dbReference type="SUPFAM" id="SSF53474">
    <property type="entry name" value="alpha/beta-Hydrolases"/>
    <property type="match status" value="1"/>
</dbReference>
<name>A0A0K6H724_9GAMM</name>
<evidence type="ECO:0000256" key="1">
    <source>
        <dbReference type="ARBA" id="ARBA00022801"/>
    </source>
</evidence>
<organism evidence="6 7">
    <name type="scientific">Pseudidiomarina woesei</name>
    <dbReference type="NCBI Taxonomy" id="1381080"/>
    <lineage>
        <taxon>Bacteria</taxon>
        <taxon>Pseudomonadati</taxon>
        <taxon>Pseudomonadota</taxon>
        <taxon>Gammaproteobacteria</taxon>
        <taxon>Alteromonadales</taxon>
        <taxon>Idiomarinaceae</taxon>
        <taxon>Pseudidiomarina</taxon>
    </lineage>
</organism>
<reference evidence="7" key="1">
    <citation type="submission" date="2015-08" db="EMBL/GenBank/DDBJ databases">
        <authorList>
            <person name="Varghese N."/>
        </authorList>
    </citation>
    <scope>NUCLEOTIDE SEQUENCE [LARGE SCALE GENOMIC DNA]</scope>
    <source>
        <strain evidence="7">DSM 27808</strain>
    </source>
</reference>
<dbReference type="PANTHER" id="PTHR42776:SF27">
    <property type="entry name" value="DIPEPTIDYL PEPTIDASE FAMILY MEMBER 6"/>
    <property type="match status" value="1"/>
</dbReference>
<evidence type="ECO:0000259" key="4">
    <source>
        <dbReference type="Pfam" id="PF00326"/>
    </source>
</evidence>
<dbReference type="Gene3D" id="3.40.50.1820">
    <property type="entry name" value="alpha/beta hydrolase"/>
    <property type="match status" value="1"/>
</dbReference>
<dbReference type="SUPFAM" id="SSF82171">
    <property type="entry name" value="DPP6 N-terminal domain-like"/>
    <property type="match status" value="1"/>
</dbReference>
<dbReference type="GO" id="GO:0004177">
    <property type="term" value="F:aminopeptidase activity"/>
    <property type="evidence" value="ECO:0007669"/>
    <property type="project" value="UniProtKB-KW"/>
</dbReference>
<dbReference type="InterPro" id="IPR011659">
    <property type="entry name" value="WD40"/>
</dbReference>
<evidence type="ECO:0000313" key="7">
    <source>
        <dbReference type="Proteomes" id="UP000182598"/>
    </source>
</evidence>
<evidence type="ECO:0000313" key="6">
    <source>
        <dbReference type="EMBL" id="CUA86619.1"/>
    </source>
</evidence>
<feature type="domain" description="Peptidase S9 prolyl oligopeptidase catalytic" evidence="4">
    <location>
        <begin position="466"/>
        <end position="672"/>
    </location>
</feature>
<evidence type="ECO:0000259" key="5">
    <source>
        <dbReference type="Pfam" id="PF00930"/>
    </source>
</evidence>
<keyword evidence="6" id="KW-0645">Protease</keyword>
<gene>
    <name evidence="6" type="ORF">Ga0061064_1538</name>
</gene>
<keyword evidence="7" id="KW-1185">Reference proteome</keyword>
<feature type="domain" description="Dipeptidylpeptidase IV N-terminal" evidence="5">
    <location>
        <begin position="189"/>
        <end position="279"/>
    </location>
</feature>
<keyword evidence="1" id="KW-0378">Hydrolase</keyword>
<feature type="signal peptide" evidence="3">
    <location>
        <begin position="1"/>
        <end position="20"/>
    </location>
</feature>